<evidence type="ECO:0000256" key="1">
    <source>
        <dbReference type="SAM" id="SignalP"/>
    </source>
</evidence>
<feature type="domain" description="DUF6160" evidence="2">
    <location>
        <begin position="10"/>
        <end position="76"/>
    </location>
</feature>
<accession>A0A1H4URA7</accession>
<proteinExistence type="predicted"/>
<reference evidence="4" key="1">
    <citation type="submission" date="2016-10" db="EMBL/GenBank/DDBJ databases">
        <authorList>
            <person name="Varghese N."/>
            <person name="Submissions S."/>
        </authorList>
    </citation>
    <scope>NUCLEOTIDE SEQUENCE [LARGE SCALE GENOMIC DNA]</scope>
    <source>
        <strain evidence="4">DSM 12111</strain>
    </source>
</reference>
<feature type="chain" id="PRO_5017425348" description="DUF6160 domain-containing protein" evidence="1">
    <location>
        <begin position="26"/>
        <end position="185"/>
    </location>
</feature>
<dbReference type="Proteomes" id="UP000242849">
    <property type="component" value="Unassembled WGS sequence"/>
</dbReference>
<evidence type="ECO:0000313" key="3">
    <source>
        <dbReference type="EMBL" id="SEC70821.1"/>
    </source>
</evidence>
<keyword evidence="4" id="KW-1185">Reference proteome</keyword>
<evidence type="ECO:0000313" key="4">
    <source>
        <dbReference type="Proteomes" id="UP000242849"/>
    </source>
</evidence>
<sequence length="185" mass="19480">MHRPLRTLALSLAASLAICTLPSQAALLPMDNQSLSEISGQAGISIRADVLATINRVSWNDDGGSASLRNVKIDNGCLTPASCPNGSGGSFAFGAAQLGLTLPIFGVNLPTLKIDVVTNGSGQQQLQLTLPDLTTINEQLVASGIPAQRIRVRVAADMYVGESRLGSIEMRDITDLRGTFKVWGH</sequence>
<dbReference type="InterPro" id="IPR046158">
    <property type="entry name" value="DUF6160"/>
</dbReference>
<dbReference type="EMBL" id="FNSC01000001">
    <property type="protein sequence ID" value="SEC70821.1"/>
    <property type="molecule type" value="Genomic_DNA"/>
</dbReference>
<gene>
    <name evidence="3" type="ORF">SAMN05421553_1309</name>
</gene>
<dbReference type="RefSeq" id="WP_090378159.1">
    <property type="nucleotide sequence ID" value="NZ_CP156749.1"/>
</dbReference>
<protein>
    <recommendedName>
        <fullName evidence="2">DUF6160 domain-containing protein</fullName>
    </recommendedName>
</protein>
<evidence type="ECO:0000259" key="2">
    <source>
        <dbReference type="Pfam" id="PF19657"/>
    </source>
</evidence>
<name>A0A1H4URA7_PSEAG</name>
<dbReference type="OrthoDB" id="6865663at2"/>
<dbReference type="Pfam" id="PF19657">
    <property type="entry name" value="DUF6160"/>
    <property type="match status" value="1"/>
</dbReference>
<keyword evidence="1" id="KW-0732">Signal</keyword>
<feature type="signal peptide" evidence="1">
    <location>
        <begin position="1"/>
        <end position="25"/>
    </location>
</feature>
<organism evidence="3 4">
    <name type="scientific">Pseudomonas anguilliseptica</name>
    <dbReference type="NCBI Taxonomy" id="53406"/>
    <lineage>
        <taxon>Bacteria</taxon>
        <taxon>Pseudomonadati</taxon>
        <taxon>Pseudomonadota</taxon>
        <taxon>Gammaproteobacteria</taxon>
        <taxon>Pseudomonadales</taxon>
        <taxon>Pseudomonadaceae</taxon>
        <taxon>Pseudomonas</taxon>
    </lineage>
</organism>
<dbReference type="AlphaFoldDB" id="A0A1H4URA7"/>